<evidence type="ECO:0000313" key="1">
    <source>
        <dbReference type="EMBL" id="GIX99434.1"/>
    </source>
</evidence>
<keyword evidence="2" id="KW-1185">Reference proteome</keyword>
<protein>
    <submittedName>
        <fullName evidence="1">Uncharacterized protein</fullName>
    </submittedName>
</protein>
<comment type="caution">
    <text evidence="1">The sequence shown here is derived from an EMBL/GenBank/DDBJ whole genome shotgun (WGS) entry which is preliminary data.</text>
</comment>
<organism evidence="1 2">
    <name type="scientific">Caerostris extrusa</name>
    <name type="common">Bark spider</name>
    <name type="synonym">Caerostris bankana</name>
    <dbReference type="NCBI Taxonomy" id="172846"/>
    <lineage>
        <taxon>Eukaryota</taxon>
        <taxon>Metazoa</taxon>
        <taxon>Ecdysozoa</taxon>
        <taxon>Arthropoda</taxon>
        <taxon>Chelicerata</taxon>
        <taxon>Arachnida</taxon>
        <taxon>Araneae</taxon>
        <taxon>Araneomorphae</taxon>
        <taxon>Entelegynae</taxon>
        <taxon>Araneoidea</taxon>
        <taxon>Araneidae</taxon>
        <taxon>Caerostris</taxon>
    </lineage>
</organism>
<reference evidence="1 2" key="1">
    <citation type="submission" date="2021-06" db="EMBL/GenBank/DDBJ databases">
        <title>Caerostris extrusa draft genome.</title>
        <authorList>
            <person name="Kono N."/>
            <person name="Arakawa K."/>
        </authorList>
    </citation>
    <scope>NUCLEOTIDE SEQUENCE [LARGE SCALE GENOMIC DNA]</scope>
</reference>
<dbReference type="EMBL" id="BPLR01005046">
    <property type="protein sequence ID" value="GIX99434.1"/>
    <property type="molecule type" value="Genomic_DNA"/>
</dbReference>
<gene>
    <name evidence="1" type="ORF">CEXT_657311</name>
</gene>
<name>A0AAV4PUG1_CAEEX</name>
<evidence type="ECO:0000313" key="2">
    <source>
        <dbReference type="Proteomes" id="UP001054945"/>
    </source>
</evidence>
<dbReference type="AlphaFoldDB" id="A0AAV4PUG1"/>
<sequence>MFSFAEHEKAISTPGTLLIKTSLGRHQHPLGQVQLKVSSFYSINMAGKRTENVLNCVWISVQRVADCKLPREWALGTALPCWDTLIAVSIIADLNKIAVRVFKGSSRANILISMNII</sequence>
<dbReference type="Proteomes" id="UP001054945">
    <property type="component" value="Unassembled WGS sequence"/>
</dbReference>
<accession>A0AAV4PUG1</accession>
<proteinExistence type="predicted"/>